<evidence type="ECO:0000256" key="5">
    <source>
        <dbReference type="ARBA" id="ARBA00023098"/>
    </source>
</evidence>
<keyword evidence="2 7" id="KW-0732">Signal</keyword>
<keyword evidence="3 7" id="KW-0378">Hydrolase</keyword>
<gene>
    <name evidence="8" type="ORF">TELCIR_07621</name>
</gene>
<comment type="function">
    <text evidence="7">Putative phospholipase.</text>
</comment>
<accession>A0A2G9UJU3</accession>
<evidence type="ECO:0000256" key="7">
    <source>
        <dbReference type="RuleBase" id="RU364138"/>
    </source>
</evidence>
<evidence type="ECO:0000256" key="4">
    <source>
        <dbReference type="ARBA" id="ARBA00022963"/>
    </source>
</evidence>
<dbReference type="OrthoDB" id="443524at2759"/>
<dbReference type="GO" id="GO:0004620">
    <property type="term" value="F:phospholipase activity"/>
    <property type="evidence" value="ECO:0007669"/>
    <property type="project" value="InterPro"/>
</dbReference>
<feature type="chain" id="PRO_5013422017" description="Phospholipase B-like" evidence="7">
    <location>
        <begin position="20"/>
        <end position="387"/>
    </location>
</feature>
<dbReference type="Pfam" id="PF04916">
    <property type="entry name" value="Phospholip_B"/>
    <property type="match status" value="1"/>
</dbReference>
<sequence length="387" mass="44539">MMKRYLAIHLLLLILQTNGQKTRKNWSQKSLELDGDGTFGLCENEFGQSYYFKEYEGQENLCLKHVAKVKYSNLINETGWAYVEVEVSPRITQPYRQGYAAGFVEGRATRELIRLHVANTVDGFCDGAEQFCDDLNEYLMDNYLWMQENIASYPDDHYWNQVNVTLNQLMGMIDGYEGKLGRTLSAEEIVTHPLYLLQLAGDIEDLSVKFRKPETQRSLLAGNGHCSALIKLLPDFSDIYFSHVTWSSYSTMLRMQKKYTFATGDPGRSYSFSGYPGTIASNDDFVLTSARLAILETTISNYNERLLRYITPNSVLCWLRAQVLERISFCQVAHRTSSSGLQWAKTFSKFNSGTYNNQWNILDYKVFKKRRFDHPSHGLLHVLEQLP</sequence>
<dbReference type="PANTHER" id="PTHR12370">
    <property type="entry name" value="PHOSPHOLIPASE B-RELATED"/>
    <property type="match status" value="1"/>
</dbReference>
<keyword evidence="6" id="KW-0325">Glycoprotein</keyword>
<evidence type="ECO:0000256" key="2">
    <source>
        <dbReference type="ARBA" id="ARBA00022729"/>
    </source>
</evidence>
<name>A0A2G9UJU3_TELCI</name>
<keyword evidence="5 7" id="KW-0443">Lipid metabolism</keyword>
<evidence type="ECO:0000256" key="3">
    <source>
        <dbReference type="ARBA" id="ARBA00022801"/>
    </source>
</evidence>
<dbReference type="Proteomes" id="UP000230423">
    <property type="component" value="Unassembled WGS sequence"/>
</dbReference>
<comment type="similarity">
    <text evidence="1 7">Belongs to the phospholipase B-like family.</text>
</comment>
<evidence type="ECO:0000256" key="6">
    <source>
        <dbReference type="ARBA" id="ARBA00023180"/>
    </source>
</evidence>
<keyword evidence="4 7" id="KW-0442">Lipid degradation</keyword>
<evidence type="ECO:0000313" key="9">
    <source>
        <dbReference type="Proteomes" id="UP000230423"/>
    </source>
</evidence>
<protein>
    <recommendedName>
        <fullName evidence="7">Phospholipase B-like</fullName>
        <ecNumber evidence="7">3.1.1.-</ecNumber>
    </recommendedName>
</protein>
<dbReference type="EC" id="3.1.1.-" evidence="7"/>
<dbReference type="InterPro" id="IPR007000">
    <property type="entry name" value="PLipase_B-like"/>
</dbReference>
<dbReference type="PANTHER" id="PTHR12370:SF3">
    <property type="entry name" value="PHOSPHOLIPASE B-LIKE 2-RELATED"/>
    <property type="match status" value="1"/>
</dbReference>
<reference evidence="8 9" key="1">
    <citation type="submission" date="2015-09" db="EMBL/GenBank/DDBJ databases">
        <title>Draft genome of the parasitic nematode Teladorsagia circumcincta isolate WARC Sus (inbred).</title>
        <authorList>
            <person name="Mitreva M."/>
        </authorList>
    </citation>
    <scope>NUCLEOTIDE SEQUENCE [LARGE SCALE GENOMIC DNA]</scope>
    <source>
        <strain evidence="8 9">S</strain>
    </source>
</reference>
<evidence type="ECO:0000256" key="1">
    <source>
        <dbReference type="ARBA" id="ARBA00007835"/>
    </source>
</evidence>
<keyword evidence="9" id="KW-1185">Reference proteome</keyword>
<dbReference type="GO" id="GO:0005576">
    <property type="term" value="C:extracellular region"/>
    <property type="evidence" value="ECO:0007669"/>
    <property type="project" value="TreeGrafter"/>
</dbReference>
<dbReference type="AlphaFoldDB" id="A0A2G9UJU3"/>
<dbReference type="Gene3D" id="3.60.60.30">
    <property type="match status" value="1"/>
</dbReference>
<organism evidence="8 9">
    <name type="scientific">Teladorsagia circumcincta</name>
    <name type="common">Brown stomach worm</name>
    <name type="synonym">Ostertagia circumcincta</name>
    <dbReference type="NCBI Taxonomy" id="45464"/>
    <lineage>
        <taxon>Eukaryota</taxon>
        <taxon>Metazoa</taxon>
        <taxon>Ecdysozoa</taxon>
        <taxon>Nematoda</taxon>
        <taxon>Chromadorea</taxon>
        <taxon>Rhabditida</taxon>
        <taxon>Rhabditina</taxon>
        <taxon>Rhabditomorpha</taxon>
        <taxon>Strongyloidea</taxon>
        <taxon>Trichostrongylidae</taxon>
        <taxon>Teladorsagia</taxon>
    </lineage>
</organism>
<feature type="signal peptide" evidence="7">
    <location>
        <begin position="1"/>
        <end position="19"/>
    </location>
</feature>
<evidence type="ECO:0000313" key="8">
    <source>
        <dbReference type="EMBL" id="PIO70521.1"/>
    </source>
</evidence>
<dbReference type="GO" id="GO:0009395">
    <property type="term" value="P:phospholipid catabolic process"/>
    <property type="evidence" value="ECO:0007669"/>
    <property type="project" value="TreeGrafter"/>
</dbReference>
<dbReference type="EMBL" id="KZ346245">
    <property type="protein sequence ID" value="PIO70521.1"/>
    <property type="molecule type" value="Genomic_DNA"/>
</dbReference>
<proteinExistence type="inferred from homology"/>